<keyword evidence="4" id="KW-0560">Oxidoreductase</keyword>
<dbReference type="Proteomes" id="UP000214603">
    <property type="component" value="Unassembled WGS sequence"/>
</dbReference>
<organism evidence="7 8">
    <name type="scientific">Candidimonas nitroreducens</name>
    <dbReference type="NCBI Taxonomy" id="683354"/>
    <lineage>
        <taxon>Bacteria</taxon>
        <taxon>Pseudomonadati</taxon>
        <taxon>Pseudomonadota</taxon>
        <taxon>Betaproteobacteria</taxon>
        <taxon>Burkholderiales</taxon>
        <taxon>Alcaligenaceae</taxon>
        <taxon>Candidimonas</taxon>
    </lineage>
</organism>
<proteinExistence type="predicted"/>
<gene>
    <name evidence="7" type="ORF">CEY11_19190</name>
</gene>
<evidence type="ECO:0000256" key="5">
    <source>
        <dbReference type="ARBA" id="ARBA00023033"/>
    </source>
</evidence>
<dbReference type="PANTHER" id="PTHR13789:SF318">
    <property type="entry name" value="GERANYLGERANYL DIPHOSPHATE REDUCTASE"/>
    <property type="match status" value="1"/>
</dbReference>
<evidence type="ECO:0000313" key="8">
    <source>
        <dbReference type="Proteomes" id="UP000214603"/>
    </source>
</evidence>
<evidence type="ECO:0000259" key="6">
    <source>
        <dbReference type="Pfam" id="PF01494"/>
    </source>
</evidence>
<dbReference type="SUPFAM" id="SSF54373">
    <property type="entry name" value="FAD-linked reductases, C-terminal domain"/>
    <property type="match status" value="1"/>
</dbReference>
<keyword evidence="3" id="KW-0274">FAD</keyword>
<sequence>MKMKDKPRILIAGAGIGGLTAAASLLKRGFRVHVYEQAAALGDVGAGIQSSANAVKVLYDLGLKDALEAIVVRPQAFEFRRFDTAELMYRIPLGETHERLNGAPYFHIHRADLHELLAGAVLALDPDCITLGAQAVGFEEGADSVTLRLADGSRASGDVLVGADGIKSAVRAQILGPTPASYTGDIAWRAVVPVECLPPGIMETVSTVWCGPKKHAVMYYLRGGKLMNFVGLVEHAYAENESWTQKRPWADLKADFQGWHPTIQTVIDATDRDGCYRYALNDRAPVGNWSTGRATLLGDAAHPTLPYLASGAAMAIEDAAVLARCLDTCPRVSDALQVYQDSRMSRTAKVVLESAGNRDLYRIEDEAEMRRAFQQKNMSKSRSEWLFSYDALTVPLDDRAVRGRGHGGRGDAPAARTA</sequence>
<feature type="domain" description="FAD-binding" evidence="6">
    <location>
        <begin position="9"/>
        <end position="351"/>
    </location>
</feature>
<dbReference type="Gene3D" id="3.50.50.60">
    <property type="entry name" value="FAD/NAD(P)-binding domain"/>
    <property type="match status" value="1"/>
</dbReference>
<evidence type="ECO:0000313" key="7">
    <source>
        <dbReference type="EMBL" id="OWT56157.1"/>
    </source>
</evidence>
<keyword evidence="5 7" id="KW-0503">Monooxygenase</keyword>
<keyword evidence="2" id="KW-0285">Flavoprotein</keyword>
<dbReference type="InterPro" id="IPR050493">
    <property type="entry name" value="FAD-dep_Monooxygenase_BioMet"/>
</dbReference>
<keyword evidence="8" id="KW-1185">Reference proteome</keyword>
<dbReference type="GO" id="GO:0004497">
    <property type="term" value="F:monooxygenase activity"/>
    <property type="evidence" value="ECO:0007669"/>
    <property type="project" value="UniProtKB-KW"/>
</dbReference>
<accession>A0A225M4D1</accession>
<dbReference type="SUPFAM" id="SSF51905">
    <property type="entry name" value="FAD/NAD(P)-binding domain"/>
    <property type="match status" value="1"/>
</dbReference>
<reference evidence="8" key="1">
    <citation type="submission" date="2017-06" db="EMBL/GenBank/DDBJ databases">
        <title>Herbaspirillum phytohormonus sp. nov., isolated from the root nodule of Robinia pseudoacacia in lead-zinc mine.</title>
        <authorList>
            <person name="Fan M."/>
            <person name="Lin Y."/>
        </authorList>
    </citation>
    <scope>NUCLEOTIDE SEQUENCE [LARGE SCALE GENOMIC DNA]</scope>
    <source>
        <strain evidence="8">SC-089</strain>
    </source>
</reference>
<protein>
    <submittedName>
        <fullName evidence="7">Monooxygenase</fullName>
    </submittedName>
</protein>
<dbReference type="PRINTS" id="PR00420">
    <property type="entry name" value="RNGMNOXGNASE"/>
</dbReference>
<name>A0A225M4D1_9BURK</name>
<comment type="cofactor">
    <cofactor evidence="1">
        <name>FAD</name>
        <dbReference type="ChEBI" id="CHEBI:57692"/>
    </cofactor>
</comment>
<dbReference type="InterPro" id="IPR002938">
    <property type="entry name" value="FAD-bd"/>
</dbReference>
<dbReference type="EMBL" id="NJIH01000011">
    <property type="protein sequence ID" value="OWT56157.1"/>
    <property type="molecule type" value="Genomic_DNA"/>
</dbReference>
<dbReference type="InterPro" id="IPR036188">
    <property type="entry name" value="FAD/NAD-bd_sf"/>
</dbReference>
<dbReference type="GO" id="GO:0071949">
    <property type="term" value="F:FAD binding"/>
    <property type="evidence" value="ECO:0007669"/>
    <property type="project" value="InterPro"/>
</dbReference>
<evidence type="ECO:0000256" key="3">
    <source>
        <dbReference type="ARBA" id="ARBA00022827"/>
    </source>
</evidence>
<dbReference type="RefSeq" id="WP_088605035.1">
    <property type="nucleotide sequence ID" value="NZ_NJIH01000011.1"/>
</dbReference>
<comment type="caution">
    <text evidence="7">The sequence shown here is derived from an EMBL/GenBank/DDBJ whole genome shotgun (WGS) entry which is preliminary data.</text>
</comment>
<dbReference type="OrthoDB" id="9147239at2"/>
<evidence type="ECO:0000256" key="4">
    <source>
        <dbReference type="ARBA" id="ARBA00023002"/>
    </source>
</evidence>
<dbReference type="AlphaFoldDB" id="A0A225M4D1"/>
<dbReference type="PANTHER" id="PTHR13789">
    <property type="entry name" value="MONOOXYGENASE"/>
    <property type="match status" value="1"/>
</dbReference>
<dbReference type="Pfam" id="PF01494">
    <property type="entry name" value="FAD_binding_3"/>
    <property type="match status" value="1"/>
</dbReference>
<evidence type="ECO:0000256" key="2">
    <source>
        <dbReference type="ARBA" id="ARBA00022630"/>
    </source>
</evidence>
<evidence type="ECO:0000256" key="1">
    <source>
        <dbReference type="ARBA" id="ARBA00001974"/>
    </source>
</evidence>